<dbReference type="InterPro" id="IPR046348">
    <property type="entry name" value="SIS_dom_sf"/>
</dbReference>
<dbReference type="GO" id="GO:1901135">
    <property type="term" value="P:carbohydrate derivative metabolic process"/>
    <property type="evidence" value="ECO:0007669"/>
    <property type="project" value="InterPro"/>
</dbReference>
<proteinExistence type="predicted"/>
<dbReference type="Proteomes" id="UP001206014">
    <property type="component" value="Unassembled WGS sequence"/>
</dbReference>
<reference evidence="1" key="1">
    <citation type="submission" date="2022-07" db="EMBL/GenBank/DDBJ databases">
        <title>Prevotella copri.</title>
        <authorList>
            <person name="Yang C."/>
        </authorList>
    </citation>
    <scope>NUCLEOTIDE SEQUENCE</scope>
    <source>
        <strain evidence="1">HF88</strain>
    </source>
</reference>
<organism evidence="1 2">
    <name type="scientific">Segatella copri</name>
    <dbReference type="NCBI Taxonomy" id="165179"/>
    <lineage>
        <taxon>Bacteria</taxon>
        <taxon>Pseudomonadati</taxon>
        <taxon>Bacteroidota</taxon>
        <taxon>Bacteroidia</taxon>
        <taxon>Bacteroidales</taxon>
        <taxon>Prevotellaceae</taxon>
        <taxon>Segatella</taxon>
    </lineage>
</organism>
<gene>
    <name evidence="1" type="ORF">NND11_09300</name>
</gene>
<evidence type="ECO:0000313" key="2">
    <source>
        <dbReference type="Proteomes" id="UP001206014"/>
    </source>
</evidence>
<dbReference type="SUPFAM" id="SSF53697">
    <property type="entry name" value="SIS domain"/>
    <property type="match status" value="1"/>
</dbReference>
<dbReference type="GO" id="GO:0097367">
    <property type="term" value="F:carbohydrate derivative binding"/>
    <property type="evidence" value="ECO:0007669"/>
    <property type="project" value="InterPro"/>
</dbReference>
<comment type="caution">
    <text evidence="1">The sequence shown here is derived from an EMBL/GenBank/DDBJ whole genome shotgun (WGS) entry which is preliminary data.</text>
</comment>
<dbReference type="RefSeq" id="WP_234564368.1">
    <property type="nucleotide sequence ID" value="NZ_JAJTTD010000010.1"/>
</dbReference>
<evidence type="ECO:0000313" key="1">
    <source>
        <dbReference type="EMBL" id="MCP9501744.1"/>
    </source>
</evidence>
<dbReference type="EMBL" id="JANDXR010000010">
    <property type="protein sequence ID" value="MCP9501744.1"/>
    <property type="molecule type" value="Genomic_DNA"/>
</dbReference>
<dbReference type="Gene3D" id="3.40.50.10490">
    <property type="entry name" value="Glucose-6-phosphate isomerase like protein, domain 1"/>
    <property type="match status" value="1"/>
</dbReference>
<protein>
    <submittedName>
        <fullName evidence="1">Uncharacterized protein</fullName>
    </submittedName>
</protein>
<sequence length="82" mass="9532">MEHTACHYDIKTVDLDISKLSKGGFDHFMLKEIYDQPNCLKDCMSGRLFADKEHPENNRIVLSALRDYRDRLVQAKHIIIVA</sequence>
<name>A0AAW5I592_9BACT</name>
<dbReference type="AlphaFoldDB" id="A0AAW5I592"/>
<accession>A0AAW5I592</accession>